<keyword evidence="2" id="KW-1133">Transmembrane helix</keyword>
<keyword evidence="4" id="KW-1185">Reference proteome</keyword>
<dbReference type="InterPro" id="IPR027417">
    <property type="entry name" value="P-loop_NTPase"/>
</dbReference>
<accession>A0A2P8ICN3</accession>
<dbReference type="SUPFAM" id="SSF52540">
    <property type="entry name" value="P-loop containing nucleoside triphosphate hydrolases"/>
    <property type="match status" value="1"/>
</dbReference>
<evidence type="ECO:0000256" key="1">
    <source>
        <dbReference type="SAM" id="MobiDB-lite"/>
    </source>
</evidence>
<dbReference type="Gene3D" id="2.60.40.10">
    <property type="entry name" value="Immunoglobulins"/>
    <property type="match status" value="1"/>
</dbReference>
<protein>
    <submittedName>
        <fullName evidence="3">Sigma-70-like protein</fullName>
    </submittedName>
</protein>
<dbReference type="AlphaFoldDB" id="A0A2P8ICN3"/>
<reference evidence="3 4" key="1">
    <citation type="submission" date="2018-03" db="EMBL/GenBank/DDBJ databases">
        <title>Genomic Encyclopedia of Type Strains, Phase III (KMG-III): the genomes of soil and plant-associated and newly described type strains.</title>
        <authorList>
            <person name="Whitman W."/>
        </authorList>
    </citation>
    <scope>NUCLEOTIDE SEQUENCE [LARGE SCALE GENOMIC DNA]</scope>
    <source>
        <strain evidence="3 4">CGMCC 4.7097</strain>
    </source>
</reference>
<dbReference type="EMBL" id="PYAX01000004">
    <property type="protein sequence ID" value="PSL56224.1"/>
    <property type="molecule type" value="Genomic_DNA"/>
</dbReference>
<name>A0A2P8ICN3_SACCR</name>
<dbReference type="GO" id="GO:0005975">
    <property type="term" value="P:carbohydrate metabolic process"/>
    <property type="evidence" value="ECO:0007669"/>
    <property type="project" value="UniProtKB-ARBA"/>
</dbReference>
<dbReference type="Gene3D" id="3.40.50.300">
    <property type="entry name" value="P-loop containing nucleotide triphosphate hydrolases"/>
    <property type="match status" value="1"/>
</dbReference>
<feature type="transmembrane region" description="Helical" evidence="2">
    <location>
        <begin position="250"/>
        <end position="271"/>
    </location>
</feature>
<dbReference type="InterPro" id="IPR013783">
    <property type="entry name" value="Ig-like_fold"/>
</dbReference>
<keyword evidence="2" id="KW-0812">Transmembrane</keyword>
<keyword evidence="2" id="KW-0472">Membrane</keyword>
<evidence type="ECO:0000313" key="4">
    <source>
        <dbReference type="Proteomes" id="UP000241118"/>
    </source>
</evidence>
<gene>
    <name evidence="3" type="ORF">B0I31_104515</name>
</gene>
<feature type="region of interest" description="Disordered" evidence="1">
    <location>
        <begin position="435"/>
        <end position="480"/>
    </location>
</feature>
<feature type="region of interest" description="Disordered" evidence="1">
    <location>
        <begin position="30"/>
        <end position="50"/>
    </location>
</feature>
<sequence>MDDRSTTVSVGGSLSGVVVIGDHNVVCDHAGTTVSPTTPPAPRRTTPPRSLLWGQREAPVGRDAELRAVHAELDARRHVQLHGPAGYGKSLLLRHISRQRAARDHVICLSESGKHVDDLLQDLFEACYEAAEDYRPTPARLRRFLEPIRAVLVLDHLSDRPEDIERVLDAASGCTVLSAVRERTLWSAGRAVALGDLSPEASLALVHRVLGRPPTAAELRQVRAARGSPPALLRLAATTTDERHRRVIRVLALLGGVGCSVALLALLAGIASAEAAPVLADLERVGLVTVDGGGVHLATPAAEVASASSAATTLADWLWSGPARSEVVEAAPVIVAVLTAAGPTAEALELARVAAPALLRSLRLGAWGEVLVLGAEAARVLGESRELAYFERELQVRDRLLAERSASGLWWKVLLPLLVLAPLVGFGWLALSEPGDTAGQPTASTTASAPDTVTTIPAGTPTSGPADPEDPITDPTTDPPCDPVLPASLGLDLVRNTRSIPIVAQPCHGDGVPTGRLALGGPDAPVFALKPDCPDVLSPGESCTVTIYFDATEPGDYTAQVTLPAERPMVLSGVVEAATSPVPPTTTVVKPTTTTTTTTTIPTPG</sequence>
<comment type="caution">
    <text evidence="3">The sequence shown here is derived from an EMBL/GenBank/DDBJ whole genome shotgun (WGS) entry which is preliminary data.</text>
</comment>
<evidence type="ECO:0000256" key="2">
    <source>
        <dbReference type="SAM" id="Phobius"/>
    </source>
</evidence>
<evidence type="ECO:0000313" key="3">
    <source>
        <dbReference type="EMBL" id="PSL56224.1"/>
    </source>
</evidence>
<dbReference type="Proteomes" id="UP000241118">
    <property type="component" value="Unassembled WGS sequence"/>
</dbReference>
<feature type="compositionally biased region" description="Low complexity" evidence="1">
    <location>
        <begin position="437"/>
        <end position="455"/>
    </location>
</feature>
<proteinExistence type="predicted"/>
<dbReference type="RefSeq" id="WP_181320163.1">
    <property type="nucleotide sequence ID" value="NZ_PYAX01000004.1"/>
</dbReference>
<feature type="region of interest" description="Disordered" evidence="1">
    <location>
        <begin position="582"/>
        <end position="605"/>
    </location>
</feature>
<feature type="compositionally biased region" description="Low complexity" evidence="1">
    <location>
        <begin position="585"/>
        <end position="605"/>
    </location>
</feature>
<organism evidence="3 4">
    <name type="scientific">Saccharothrix carnea</name>
    <dbReference type="NCBI Taxonomy" id="1280637"/>
    <lineage>
        <taxon>Bacteria</taxon>
        <taxon>Bacillati</taxon>
        <taxon>Actinomycetota</taxon>
        <taxon>Actinomycetes</taxon>
        <taxon>Pseudonocardiales</taxon>
        <taxon>Pseudonocardiaceae</taxon>
        <taxon>Saccharothrix</taxon>
    </lineage>
</organism>